<keyword evidence="1" id="KW-0812">Transmembrane</keyword>
<gene>
    <name evidence="2" type="ORF">CCS41_06745</name>
</gene>
<organism evidence="2 3">
    <name type="scientific">Candidatus Fukatsuia symbiotica</name>
    <dbReference type="NCBI Taxonomy" id="1878942"/>
    <lineage>
        <taxon>Bacteria</taxon>
        <taxon>Pseudomonadati</taxon>
        <taxon>Pseudomonadota</taxon>
        <taxon>Gammaproteobacteria</taxon>
        <taxon>Enterobacterales</taxon>
        <taxon>Yersiniaceae</taxon>
        <taxon>Candidatus Fukatsuia</taxon>
    </lineage>
</organism>
<keyword evidence="3" id="KW-1185">Reference proteome</keyword>
<feature type="transmembrane region" description="Helical" evidence="1">
    <location>
        <begin position="7"/>
        <end position="25"/>
    </location>
</feature>
<dbReference type="GO" id="GO:0016020">
    <property type="term" value="C:membrane"/>
    <property type="evidence" value="ECO:0007669"/>
    <property type="project" value="TreeGrafter"/>
</dbReference>
<accession>A0A2U8I531</accession>
<dbReference type="PANTHER" id="PTHR43798">
    <property type="entry name" value="MONOACYLGLYCEROL LIPASE"/>
    <property type="match status" value="1"/>
</dbReference>
<evidence type="ECO:0000256" key="1">
    <source>
        <dbReference type="SAM" id="Phobius"/>
    </source>
</evidence>
<protein>
    <submittedName>
        <fullName evidence="2">Alpha/beta hydrolase</fullName>
    </submittedName>
</protein>
<keyword evidence="2" id="KW-0378">Hydrolase</keyword>
<dbReference type="Gene3D" id="3.40.50.1820">
    <property type="entry name" value="alpha/beta hydrolase"/>
    <property type="match status" value="1"/>
</dbReference>
<dbReference type="EMBL" id="CP021659">
    <property type="protein sequence ID" value="AWK14238.1"/>
    <property type="molecule type" value="Genomic_DNA"/>
</dbReference>
<name>A0A2U8I531_9GAMM</name>
<evidence type="ECO:0000313" key="2">
    <source>
        <dbReference type="EMBL" id="AWK14238.1"/>
    </source>
</evidence>
<dbReference type="Proteomes" id="UP000261875">
    <property type="component" value="Chromosome"/>
</dbReference>
<dbReference type="InterPro" id="IPR029058">
    <property type="entry name" value="AB_hydrolase_fold"/>
</dbReference>
<reference evidence="2 3" key="1">
    <citation type="submission" date="2017-05" db="EMBL/GenBank/DDBJ databases">
        <title>Genome sequence of Candidatus Fukatsuia symbiotica and Candidatus Hamiltonella defensa from Acyrthosiphon pisum strain 5D.</title>
        <authorList>
            <person name="Patel V.A."/>
            <person name="Chevignon G."/>
            <person name="Russell J.A."/>
            <person name="Oliver K.M."/>
        </authorList>
    </citation>
    <scope>NUCLEOTIDE SEQUENCE [LARGE SCALE GENOMIC DNA]</scope>
    <source>
        <strain evidence="2 3">5D</strain>
    </source>
</reference>
<evidence type="ECO:0000313" key="3">
    <source>
        <dbReference type="Proteomes" id="UP000261875"/>
    </source>
</evidence>
<sequence>MKIMYKKIGIIIMIMVILGMIYLSGPKPAVPIYDPTLPVVPKDPVQLVQYIQEKEKSFRIKPNNEARILWFNPAQPSKTACSMVYLHGFSASQQDGDPIHFNTARRYGCNLYLSRLDEHGLVTTDPLLKMTVAGLWKDAKEALSIGNALGNKVILISTSTGSTLALKLAAEFPNDVAALINLSPNVAINDPFVFMINNPWGLQFARLIKNGRFQAGTIKNREEKKYWYQAYRLEAVVQLQNLLESTMHKLTFDQIRQPVLNLYYYKDEQQQDSVVKVPAILKMHQELATEQHNKRTIAIPNANTHTLGSGMHTGDLPTVENAINKFVEEVLKLSPALNK</sequence>
<proteinExistence type="predicted"/>
<dbReference type="GO" id="GO:0016787">
    <property type="term" value="F:hydrolase activity"/>
    <property type="evidence" value="ECO:0007669"/>
    <property type="project" value="UniProtKB-KW"/>
</dbReference>
<keyword evidence="1" id="KW-0472">Membrane</keyword>
<keyword evidence="1" id="KW-1133">Transmembrane helix</keyword>
<dbReference type="OrthoDB" id="5416147at2"/>
<dbReference type="STRING" id="1878942.GCA_900128755_01592"/>
<dbReference type="SUPFAM" id="SSF53474">
    <property type="entry name" value="alpha/beta-Hydrolases"/>
    <property type="match status" value="1"/>
</dbReference>
<dbReference type="AlphaFoldDB" id="A0A2U8I531"/>
<dbReference type="KEGG" id="fsm:CCS41_06745"/>
<dbReference type="InterPro" id="IPR050266">
    <property type="entry name" value="AB_hydrolase_sf"/>
</dbReference>
<dbReference type="PANTHER" id="PTHR43798:SF33">
    <property type="entry name" value="HYDROLASE, PUTATIVE (AFU_ORTHOLOGUE AFUA_2G14860)-RELATED"/>
    <property type="match status" value="1"/>
</dbReference>